<sequence length="100" mass="11618">MEYCRSIDDELPPSNHTHHGKRKRKRKLLINEYGFQFLRKSNSSHLLIGVAAVGRAEEEATRELKIDEVLSMIERLRKDDFIGIIVDFSVDTEVEEFRGS</sequence>
<dbReference type="EMBL" id="CM042017">
    <property type="protein sequence ID" value="KAI3688532.1"/>
    <property type="molecule type" value="Genomic_DNA"/>
</dbReference>
<name>A0ACB8YSM6_CICIN</name>
<organism evidence="1 2">
    <name type="scientific">Cichorium intybus</name>
    <name type="common">Chicory</name>
    <dbReference type="NCBI Taxonomy" id="13427"/>
    <lineage>
        <taxon>Eukaryota</taxon>
        <taxon>Viridiplantae</taxon>
        <taxon>Streptophyta</taxon>
        <taxon>Embryophyta</taxon>
        <taxon>Tracheophyta</taxon>
        <taxon>Spermatophyta</taxon>
        <taxon>Magnoliopsida</taxon>
        <taxon>eudicotyledons</taxon>
        <taxon>Gunneridae</taxon>
        <taxon>Pentapetalae</taxon>
        <taxon>asterids</taxon>
        <taxon>campanulids</taxon>
        <taxon>Asterales</taxon>
        <taxon>Asteraceae</taxon>
        <taxon>Cichorioideae</taxon>
        <taxon>Cichorieae</taxon>
        <taxon>Cichoriinae</taxon>
        <taxon>Cichorium</taxon>
    </lineage>
</organism>
<dbReference type="Proteomes" id="UP001055811">
    <property type="component" value="Linkage Group LG09"/>
</dbReference>
<proteinExistence type="predicted"/>
<comment type="caution">
    <text evidence="1">The sequence shown here is derived from an EMBL/GenBank/DDBJ whole genome shotgun (WGS) entry which is preliminary data.</text>
</comment>
<reference evidence="2" key="1">
    <citation type="journal article" date="2022" name="Mol. Ecol. Resour.">
        <title>The genomes of chicory, endive, great burdock and yacon provide insights into Asteraceae palaeo-polyploidization history and plant inulin production.</title>
        <authorList>
            <person name="Fan W."/>
            <person name="Wang S."/>
            <person name="Wang H."/>
            <person name="Wang A."/>
            <person name="Jiang F."/>
            <person name="Liu H."/>
            <person name="Zhao H."/>
            <person name="Xu D."/>
            <person name="Zhang Y."/>
        </authorList>
    </citation>
    <scope>NUCLEOTIDE SEQUENCE [LARGE SCALE GENOMIC DNA]</scope>
    <source>
        <strain evidence="2">cv. Punajuju</strain>
    </source>
</reference>
<reference evidence="1 2" key="2">
    <citation type="journal article" date="2022" name="Mol. Ecol. Resour.">
        <title>The genomes of chicory, endive, great burdock and yacon provide insights into Asteraceae paleo-polyploidization history and plant inulin production.</title>
        <authorList>
            <person name="Fan W."/>
            <person name="Wang S."/>
            <person name="Wang H."/>
            <person name="Wang A."/>
            <person name="Jiang F."/>
            <person name="Liu H."/>
            <person name="Zhao H."/>
            <person name="Xu D."/>
            <person name="Zhang Y."/>
        </authorList>
    </citation>
    <scope>NUCLEOTIDE SEQUENCE [LARGE SCALE GENOMIC DNA]</scope>
    <source>
        <strain evidence="2">cv. Punajuju</strain>
        <tissue evidence="1">Leaves</tissue>
    </source>
</reference>
<evidence type="ECO:0000313" key="1">
    <source>
        <dbReference type="EMBL" id="KAI3688532.1"/>
    </source>
</evidence>
<evidence type="ECO:0000313" key="2">
    <source>
        <dbReference type="Proteomes" id="UP001055811"/>
    </source>
</evidence>
<gene>
    <name evidence="1" type="ORF">L2E82_46171</name>
</gene>
<keyword evidence="2" id="KW-1185">Reference proteome</keyword>
<accession>A0ACB8YSM6</accession>
<protein>
    <submittedName>
        <fullName evidence="1">Uncharacterized protein</fullName>
    </submittedName>
</protein>